<dbReference type="PANTHER" id="PTHR35201">
    <property type="entry name" value="TERPENE SYNTHASE"/>
    <property type="match status" value="1"/>
</dbReference>
<proteinExistence type="inferred from homology"/>
<gene>
    <name evidence="3" type="ORF">F6W96_40245</name>
</gene>
<dbReference type="GO" id="GO:0010333">
    <property type="term" value="F:terpene synthase activity"/>
    <property type="evidence" value="ECO:0007669"/>
    <property type="project" value="InterPro"/>
</dbReference>
<keyword evidence="2" id="KW-0460">Magnesium</keyword>
<keyword evidence="1 2" id="KW-0456">Lyase</keyword>
<name>A0A6G9ZDJ9_9NOCA</name>
<dbReference type="SFLD" id="SFLDS00005">
    <property type="entry name" value="Isoprenoid_Synthase_Type_I"/>
    <property type="match status" value="1"/>
</dbReference>
<dbReference type="PANTHER" id="PTHR35201:SF4">
    <property type="entry name" value="BETA-PINACENE SYNTHASE-RELATED"/>
    <property type="match status" value="1"/>
</dbReference>
<dbReference type="InterPro" id="IPR008949">
    <property type="entry name" value="Isoprenoid_synthase_dom_sf"/>
</dbReference>
<protein>
    <recommendedName>
        <fullName evidence="2">Terpene synthase</fullName>
        <ecNumber evidence="2">4.2.3.-</ecNumber>
    </recommendedName>
</protein>
<evidence type="ECO:0000256" key="1">
    <source>
        <dbReference type="ARBA" id="ARBA00023239"/>
    </source>
</evidence>
<dbReference type="EC" id="4.2.3.-" evidence="2"/>
<comment type="similarity">
    <text evidence="2">Belongs to the terpene synthase family.</text>
</comment>
<dbReference type="InterPro" id="IPR034686">
    <property type="entry name" value="Terpene_cyclase-like_2"/>
</dbReference>
<evidence type="ECO:0000313" key="3">
    <source>
        <dbReference type="EMBL" id="QIS23582.1"/>
    </source>
</evidence>
<dbReference type="AlphaFoldDB" id="A0A6G9ZDJ9"/>
<sequence>MTVEARIQVPPLYCPIEEAIHPDADAVEQASIAWMSRFPAFTDGGMMRQWVKTPAADFSARNAPDAPYEAAQLHADFTYFTMMFDDLRADTAPWNTHVEKFLPLACRLVQVLETPRAPVPTNDPVVVPLREIAQRATKLATPSQWRRVIEEMRSWFLSIGWQISNEGSRCVLNLEEYLAMRHGTIGGPLYFTFYKIGNGPPVPDPELDRPAVIALADMVNAVCLLINDLYSYAKEQEMQQSRQSTVSSLMHQHGIGAEEAFAATAAIHDRVMVRFIQLRDAIASHCSPEVGSYLAHLSHIARGNLDWSMRVPRYRGDHPDLRPETLSALVSDRPCDTTPGPLPIAAWQWWWDDLDSPVGAGGGERRGSVLILTTEPFGSRVSGLRGLSEPNLFGVSFDLQCSGPLDSRGHVSPWRGKGSAYAYPGSVSRRNRIWSSMPLLARSTPCRFAPGRRMTGRVG</sequence>
<dbReference type="GO" id="GO:0046872">
    <property type="term" value="F:metal ion binding"/>
    <property type="evidence" value="ECO:0007669"/>
    <property type="project" value="UniProtKB-KW"/>
</dbReference>
<comment type="cofactor">
    <cofactor evidence="2">
        <name>Mg(2+)</name>
        <dbReference type="ChEBI" id="CHEBI:18420"/>
    </cofactor>
</comment>
<dbReference type="Pfam" id="PF19086">
    <property type="entry name" value="Terpene_syn_C_2"/>
    <property type="match status" value="1"/>
</dbReference>
<accession>A0A6G9ZDJ9</accession>
<dbReference type="SUPFAM" id="SSF48576">
    <property type="entry name" value="Terpenoid synthases"/>
    <property type="match status" value="1"/>
</dbReference>
<dbReference type="Gene3D" id="1.10.600.10">
    <property type="entry name" value="Farnesyl Diphosphate Synthase"/>
    <property type="match status" value="1"/>
</dbReference>
<organism evidence="3 4">
    <name type="scientific">Nocardia terpenica</name>
    <dbReference type="NCBI Taxonomy" id="455432"/>
    <lineage>
        <taxon>Bacteria</taxon>
        <taxon>Bacillati</taxon>
        <taxon>Actinomycetota</taxon>
        <taxon>Actinomycetes</taxon>
        <taxon>Mycobacteriales</taxon>
        <taxon>Nocardiaceae</taxon>
        <taxon>Nocardia</taxon>
    </lineage>
</organism>
<keyword evidence="2" id="KW-0479">Metal-binding</keyword>
<evidence type="ECO:0000256" key="2">
    <source>
        <dbReference type="RuleBase" id="RU366034"/>
    </source>
</evidence>
<dbReference type="Proteomes" id="UP000500953">
    <property type="component" value="Chromosome"/>
</dbReference>
<dbReference type="RefSeq" id="WP_167490904.1">
    <property type="nucleotide sequence ID" value="NZ_CP046173.1"/>
</dbReference>
<dbReference type="SFLD" id="SFLDG01020">
    <property type="entry name" value="Terpene_Cyclase_Like_2"/>
    <property type="match status" value="1"/>
</dbReference>
<reference evidence="3 4" key="1">
    <citation type="journal article" date="2019" name="ACS Chem. Biol.">
        <title>Identification and Mobilization of a Cryptic Antibiotic Biosynthesis Gene Locus from a Human-Pathogenic Nocardia Isolate.</title>
        <authorList>
            <person name="Herisse M."/>
            <person name="Ishida K."/>
            <person name="Porter J.L."/>
            <person name="Howden B."/>
            <person name="Hertweck C."/>
            <person name="Stinear T.P."/>
            <person name="Pidot S.J."/>
        </authorList>
    </citation>
    <scope>NUCLEOTIDE SEQUENCE [LARGE SCALE GENOMIC DNA]</scope>
    <source>
        <strain evidence="3 4">AUSMDU00012715</strain>
    </source>
</reference>
<dbReference type="EMBL" id="CP046173">
    <property type="protein sequence ID" value="QIS23582.1"/>
    <property type="molecule type" value="Genomic_DNA"/>
</dbReference>
<evidence type="ECO:0000313" key="4">
    <source>
        <dbReference type="Proteomes" id="UP000500953"/>
    </source>
</evidence>